<evidence type="ECO:0000256" key="1">
    <source>
        <dbReference type="SAM" id="Phobius"/>
    </source>
</evidence>
<protein>
    <submittedName>
        <fullName evidence="2">Uncharacterized protein</fullName>
    </submittedName>
</protein>
<keyword evidence="1" id="KW-1133">Transmembrane helix</keyword>
<feature type="transmembrane region" description="Helical" evidence="1">
    <location>
        <begin position="80"/>
        <end position="104"/>
    </location>
</feature>
<accession>A0AAQ4DVZ2</accession>
<keyword evidence="1" id="KW-0812">Transmembrane</keyword>
<keyword evidence="3" id="KW-1185">Reference proteome</keyword>
<organism evidence="2 3">
    <name type="scientific">Amblyomma americanum</name>
    <name type="common">Lone star tick</name>
    <dbReference type="NCBI Taxonomy" id="6943"/>
    <lineage>
        <taxon>Eukaryota</taxon>
        <taxon>Metazoa</taxon>
        <taxon>Ecdysozoa</taxon>
        <taxon>Arthropoda</taxon>
        <taxon>Chelicerata</taxon>
        <taxon>Arachnida</taxon>
        <taxon>Acari</taxon>
        <taxon>Parasitiformes</taxon>
        <taxon>Ixodida</taxon>
        <taxon>Ixodoidea</taxon>
        <taxon>Ixodidae</taxon>
        <taxon>Amblyomminae</taxon>
        <taxon>Amblyomma</taxon>
    </lineage>
</organism>
<name>A0AAQ4DVZ2_AMBAM</name>
<sequence length="128" mass="13490">MDASVQKVEATLPKNPTQHVRAIELNDLAHLEETEDAANGDFTGSVATVLPPDTPHAEEGRNAVVEAEWDYAYALWHAEFLGACLLAFVGLLSGAAVLCLLMLALGEDNGLSALVSSALASLFASLQK</sequence>
<evidence type="ECO:0000313" key="2">
    <source>
        <dbReference type="EMBL" id="KAK8766632.1"/>
    </source>
</evidence>
<comment type="caution">
    <text evidence="2">The sequence shown here is derived from an EMBL/GenBank/DDBJ whole genome shotgun (WGS) entry which is preliminary data.</text>
</comment>
<keyword evidence="1" id="KW-0472">Membrane</keyword>
<evidence type="ECO:0000313" key="3">
    <source>
        <dbReference type="Proteomes" id="UP001321473"/>
    </source>
</evidence>
<dbReference type="Proteomes" id="UP001321473">
    <property type="component" value="Unassembled WGS sequence"/>
</dbReference>
<dbReference type="AlphaFoldDB" id="A0AAQ4DVZ2"/>
<reference evidence="2 3" key="1">
    <citation type="journal article" date="2023" name="Arcadia Sci">
        <title>De novo assembly of a long-read Amblyomma americanum tick genome.</title>
        <authorList>
            <person name="Chou S."/>
            <person name="Poskanzer K.E."/>
            <person name="Rollins M."/>
            <person name="Thuy-Boun P.S."/>
        </authorList>
    </citation>
    <scope>NUCLEOTIDE SEQUENCE [LARGE SCALE GENOMIC DNA]</scope>
    <source>
        <strain evidence="2">F_SG_1</strain>
        <tissue evidence="2">Salivary glands</tissue>
    </source>
</reference>
<dbReference type="EMBL" id="JARKHS020026157">
    <property type="protein sequence ID" value="KAK8766632.1"/>
    <property type="molecule type" value="Genomic_DNA"/>
</dbReference>
<gene>
    <name evidence="2" type="ORF">V5799_006578</name>
</gene>
<proteinExistence type="predicted"/>